<evidence type="ECO:0000313" key="2">
    <source>
        <dbReference type="Proteomes" id="UP000198393"/>
    </source>
</evidence>
<reference evidence="1 2" key="1">
    <citation type="submission" date="2017-06" db="EMBL/GenBank/DDBJ databases">
        <authorList>
            <person name="Kim H.J."/>
            <person name="Triplett B.A."/>
        </authorList>
    </citation>
    <scope>NUCLEOTIDE SEQUENCE [LARGE SCALE GENOMIC DNA]</scope>
    <source>
        <strain evidence="1 2">DSM 19307</strain>
    </source>
</reference>
<keyword evidence="2" id="KW-1185">Reference proteome</keyword>
<name>A0A239F6C2_EKHLU</name>
<evidence type="ECO:0000313" key="1">
    <source>
        <dbReference type="EMBL" id="SNS52028.1"/>
    </source>
</evidence>
<gene>
    <name evidence="1" type="ORF">SAMN05421640_0498</name>
</gene>
<protein>
    <submittedName>
        <fullName evidence="1">Uncharacterized protein</fullName>
    </submittedName>
</protein>
<dbReference type="EMBL" id="FZPD01000001">
    <property type="protein sequence ID" value="SNS52028.1"/>
    <property type="molecule type" value="Genomic_DNA"/>
</dbReference>
<organism evidence="1 2">
    <name type="scientific">Ekhidna lutea</name>
    <dbReference type="NCBI Taxonomy" id="447679"/>
    <lineage>
        <taxon>Bacteria</taxon>
        <taxon>Pseudomonadati</taxon>
        <taxon>Bacteroidota</taxon>
        <taxon>Cytophagia</taxon>
        <taxon>Cytophagales</taxon>
        <taxon>Reichenbachiellaceae</taxon>
        <taxon>Ekhidna</taxon>
    </lineage>
</organism>
<sequence length="240" mass="26950">MSNNKINLKHILIEAILIVFTVSLALALSEWRQQIKTENLVDRVLISLGEEMKKNVESLKTAIDYHDTLLNNLRSGRHPMVAASLEGIPFDPRNDNQLTSFVKDAIVSSSSTFIEPIEVIHSNEKRYLRLDKTVGEIIVTDDSVFVYGNGNIILRSADVSINSWELAQATNTLIEMDYEMIKLLGETTSAVIQYQQTTDKAVALLYGDGSGIRSALEDMFWMEKNLLAKCEEILNSLEVN</sequence>
<accession>A0A239F6C2</accession>
<dbReference type="Proteomes" id="UP000198393">
    <property type="component" value="Unassembled WGS sequence"/>
</dbReference>
<dbReference type="AlphaFoldDB" id="A0A239F6C2"/>
<dbReference type="OrthoDB" id="979326at2"/>
<dbReference type="RefSeq" id="WP_089355263.1">
    <property type="nucleotide sequence ID" value="NZ_FZPD01000001.1"/>
</dbReference>
<proteinExistence type="predicted"/>